<evidence type="ECO:0000256" key="1">
    <source>
        <dbReference type="ARBA" id="ARBA00001966"/>
    </source>
</evidence>
<accession>A0A6P6RY67</accession>
<evidence type="ECO:0000256" key="15">
    <source>
        <dbReference type="SAM" id="MobiDB-lite"/>
    </source>
</evidence>
<evidence type="ECO:0000313" key="19">
    <source>
        <dbReference type="Proteomes" id="UP000515125"/>
    </source>
</evidence>
<dbReference type="Pfam" id="PF00919">
    <property type="entry name" value="UPF0004"/>
    <property type="match status" value="1"/>
</dbReference>
<dbReference type="RefSeq" id="XP_026192856.1">
    <property type="nucleotide sequence ID" value="XM_026337071.1"/>
</dbReference>
<keyword evidence="10" id="KW-0479">Metal-binding</keyword>
<dbReference type="PANTHER" id="PTHR11918:SF45">
    <property type="entry name" value="THREONYLCARBAMOYLADENOSINE TRNA METHYLTHIOTRANSFERASE"/>
    <property type="match status" value="1"/>
</dbReference>
<keyword evidence="6" id="KW-0004">4Fe-4S</keyword>
<dbReference type="PROSITE" id="PS51918">
    <property type="entry name" value="RADICAL_SAM"/>
    <property type="match status" value="1"/>
</dbReference>
<sequence>MRLQMQLPQRMRDIPLPAVTAVSVLAAAAGVAGTLHLSGRLRECRVLSFVGVGALLGAAGVYAWGLTGEASQASPRSSGSNRAQEVLAGGGCSEELETEDGQAWALDPPGEAAEAAAETQEKDEDLEDLKSAGDEESGLGRAPTPAAYIQSKAARQRALARRMQRQSSEGGVVEHSLSEANPTLLGAETRANDELFLPGRARVYMKTFGCSHNVSDSEYMQGLLHAAGYQFVDSLDAADICIVNSCTVKSPSEFALYSVIEAALGKKGSDYGGSDAPGRTSSRAAKRQGPPFAGHGVEGGPPSNQGLGASEGASVGPVGAEAVQQGAQSLMQPQVPGRRIPCVVAGCVPGGVGSGARGSRAKDGASSWQDALLSECSVVGVSRISRIVEVVEETLQGRIVRLTGGKGLPPLDLPKIRRNRLVEIVPISTGCLGNCTYCKTKHARGELGSYPEEVIEARIRSAIQEGVTQIWLTSEDTGAYGLDIGSSLTQLLKRLLSLPLREEVMLRVGMGNPPFLLSQLAAATELLGHPNLFEFLQLPVQSGSNRVLSRMRRDYTAEQFRTVVDACLKAHPRMSIMTDVICGFPGETEEDHQQTLQLLKEYKFPAVNISQFYPRPGTPAASMKQLPSQIVKRRSREVTQLFESYTCYDWMVGTVQKVWFSSNSDRSDHTVGHTKQYVKVLVGRDDALLGRVCFVRVTSAAKWHCLGTLCEPPTACAPPSSASPPSDLT</sequence>
<dbReference type="GO" id="GO:0046872">
    <property type="term" value="F:metal ion binding"/>
    <property type="evidence" value="ECO:0007669"/>
    <property type="project" value="UniProtKB-KW"/>
</dbReference>
<feature type="compositionally biased region" description="Polar residues" evidence="15">
    <location>
        <begin position="70"/>
        <end position="83"/>
    </location>
</feature>
<dbReference type="Pfam" id="PF04055">
    <property type="entry name" value="Radical_SAM"/>
    <property type="match status" value="1"/>
</dbReference>
<evidence type="ECO:0000313" key="20">
    <source>
        <dbReference type="RefSeq" id="XP_026192856.1"/>
    </source>
</evidence>
<keyword evidence="16" id="KW-1133">Transmembrane helix</keyword>
<dbReference type="SUPFAM" id="SSF102114">
    <property type="entry name" value="Radical SAM enzymes"/>
    <property type="match status" value="1"/>
</dbReference>
<keyword evidence="11" id="KW-0408">Iron</keyword>
<organism evidence="19 20">
    <name type="scientific">Cyclospora cayetanensis</name>
    <dbReference type="NCBI Taxonomy" id="88456"/>
    <lineage>
        <taxon>Eukaryota</taxon>
        <taxon>Sar</taxon>
        <taxon>Alveolata</taxon>
        <taxon>Apicomplexa</taxon>
        <taxon>Conoidasida</taxon>
        <taxon>Coccidia</taxon>
        <taxon>Eucoccidiorida</taxon>
        <taxon>Eimeriorina</taxon>
        <taxon>Eimeriidae</taxon>
        <taxon>Cyclospora</taxon>
    </lineage>
</organism>
<keyword evidence="12" id="KW-0411">Iron-sulfur</keyword>
<dbReference type="GO" id="GO:0035598">
    <property type="term" value="F:tRNA (N(6)-L-threonylcarbamoyladenosine(37)-C(2))-methylthiotransferase activity"/>
    <property type="evidence" value="ECO:0007669"/>
    <property type="project" value="UniProtKB-EC"/>
</dbReference>
<dbReference type="GO" id="GO:0051539">
    <property type="term" value="F:4 iron, 4 sulfur cluster binding"/>
    <property type="evidence" value="ECO:0007669"/>
    <property type="project" value="UniProtKB-KW"/>
</dbReference>
<dbReference type="GeneID" id="34619114"/>
<dbReference type="Proteomes" id="UP000515125">
    <property type="component" value="Unplaced"/>
</dbReference>
<dbReference type="InterPro" id="IPR006638">
    <property type="entry name" value="Elp3/MiaA/NifB-like_rSAM"/>
</dbReference>
<dbReference type="GO" id="GO:0005783">
    <property type="term" value="C:endoplasmic reticulum"/>
    <property type="evidence" value="ECO:0007669"/>
    <property type="project" value="TreeGrafter"/>
</dbReference>
<dbReference type="PANTHER" id="PTHR11918">
    <property type="entry name" value="RADICAL SAM PROTEINS"/>
    <property type="match status" value="1"/>
</dbReference>
<dbReference type="SMART" id="SM00729">
    <property type="entry name" value="Elp3"/>
    <property type="match status" value="1"/>
</dbReference>
<evidence type="ECO:0000256" key="11">
    <source>
        <dbReference type="ARBA" id="ARBA00023004"/>
    </source>
</evidence>
<dbReference type="InterPro" id="IPR007197">
    <property type="entry name" value="rSAM"/>
</dbReference>
<keyword evidence="16" id="KW-0472">Membrane</keyword>
<dbReference type="OrthoDB" id="1730074at2759"/>
<name>A0A6P6RY67_9EIME</name>
<keyword evidence="19" id="KW-1185">Reference proteome</keyword>
<dbReference type="SFLD" id="SFLDG01082">
    <property type="entry name" value="B12-binding_domain_containing"/>
    <property type="match status" value="1"/>
</dbReference>
<evidence type="ECO:0000256" key="4">
    <source>
        <dbReference type="ARBA" id="ARBA00013273"/>
    </source>
</evidence>
<comment type="similarity">
    <text evidence="3">Belongs to the methylthiotransferase family. CDKAL1 subfamily.</text>
</comment>
<gene>
    <name evidence="20" type="primary">LOC34619114</name>
</gene>
<dbReference type="FunFam" id="3.80.30.20:FF:000002">
    <property type="entry name" value="threonylcarbamoyladenosine tRNA methylthiotransferase isoform X2"/>
    <property type="match status" value="1"/>
</dbReference>
<evidence type="ECO:0000256" key="8">
    <source>
        <dbReference type="ARBA" id="ARBA00022691"/>
    </source>
</evidence>
<comment type="function">
    <text evidence="2">Catalyzes the methylthiolation of N6-threonylcarbamoyladenosine (t(6)A), leading to the formation of 2-methylthio-N6-threonylcarbamoyladenosine (ms(2)t(6)A) at position 37 in tRNAs that read codons beginning with adenine.</text>
</comment>
<dbReference type="NCBIfam" id="TIGR01578">
    <property type="entry name" value="MiaB-like-B"/>
    <property type="match status" value="1"/>
</dbReference>
<dbReference type="InterPro" id="IPR058240">
    <property type="entry name" value="rSAM_sf"/>
</dbReference>
<evidence type="ECO:0000256" key="6">
    <source>
        <dbReference type="ARBA" id="ARBA00022485"/>
    </source>
</evidence>
<feature type="domain" description="MTTase N-terminal" evidence="17">
    <location>
        <begin position="201"/>
        <end position="396"/>
    </location>
</feature>
<evidence type="ECO:0000256" key="9">
    <source>
        <dbReference type="ARBA" id="ARBA00022694"/>
    </source>
</evidence>
<evidence type="ECO:0000256" key="5">
    <source>
        <dbReference type="ARBA" id="ARBA00018810"/>
    </source>
</evidence>
<feature type="transmembrane region" description="Helical" evidence="16">
    <location>
        <begin position="47"/>
        <end position="66"/>
    </location>
</feature>
<evidence type="ECO:0000259" key="18">
    <source>
        <dbReference type="PROSITE" id="PS51918"/>
    </source>
</evidence>
<evidence type="ECO:0000256" key="2">
    <source>
        <dbReference type="ARBA" id="ARBA00002399"/>
    </source>
</evidence>
<dbReference type="Gene3D" id="3.40.50.12160">
    <property type="entry name" value="Methylthiotransferase, N-terminal domain"/>
    <property type="match status" value="1"/>
</dbReference>
<evidence type="ECO:0000256" key="14">
    <source>
        <dbReference type="ARBA" id="ARBA00051661"/>
    </source>
</evidence>
<feature type="region of interest" description="Disordered" evidence="15">
    <location>
        <begin position="268"/>
        <end position="315"/>
    </location>
</feature>
<dbReference type="AlphaFoldDB" id="A0A6P6RY67"/>
<dbReference type="PROSITE" id="PS51449">
    <property type="entry name" value="MTTASE_N"/>
    <property type="match status" value="1"/>
</dbReference>
<comment type="catalytic activity">
    <reaction evidence="14">
        <text>N(6)-L-threonylcarbamoyladenosine(37) in tRNA + (sulfur carrier)-SH + AH2 + 2 S-adenosyl-L-methionine = 2-methylsulfanyl-N(6)-L-threonylcarbamoyladenosine(37) in tRNA + (sulfur carrier)-H + 5'-deoxyadenosine + L-methionine + A + S-adenosyl-L-homocysteine + 2 H(+)</text>
        <dbReference type="Rhea" id="RHEA:37075"/>
        <dbReference type="Rhea" id="RHEA-COMP:10163"/>
        <dbReference type="Rhea" id="RHEA-COMP:11092"/>
        <dbReference type="Rhea" id="RHEA-COMP:14737"/>
        <dbReference type="Rhea" id="RHEA-COMP:14739"/>
        <dbReference type="ChEBI" id="CHEBI:13193"/>
        <dbReference type="ChEBI" id="CHEBI:15378"/>
        <dbReference type="ChEBI" id="CHEBI:17319"/>
        <dbReference type="ChEBI" id="CHEBI:17499"/>
        <dbReference type="ChEBI" id="CHEBI:29917"/>
        <dbReference type="ChEBI" id="CHEBI:57844"/>
        <dbReference type="ChEBI" id="CHEBI:57856"/>
        <dbReference type="ChEBI" id="CHEBI:59789"/>
        <dbReference type="ChEBI" id="CHEBI:64428"/>
        <dbReference type="ChEBI" id="CHEBI:74418"/>
        <dbReference type="ChEBI" id="CHEBI:74420"/>
        <dbReference type="EC" id="2.8.4.5"/>
    </reaction>
</comment>
<protein>
    <recommendedName>
        <fullName evidence="5">Threonylcarbamoyladenosine tRNA methylthiotransferase</fullName>
        <ecNumber evidence="4">2.8.4.5</ecNumber>
    </recommendedName>
    <alternativeName>
        <fullName evidence="13">tRNA-t(6)A37 methylthiotransferase</fullName>
    </alternativeName>
</protein>
<dbReference type="SFLD" id="SFLDS00029">
    <property type="entry name" value="Radical_SAM"/>
    <property type="match status" value="1"/>
</dbReference>
<feature type="transmembrane region" description="Helical" evidence="16">
    <location>
        <begin position="14"/>
        <end position="35"/>
    </location>
</feature>
<feature type="region of interest" description="Disordered" evidence="15">
    <location>
        <begin position="70"/>
        <end position="147"/>
    </location>
</feature>
<evidence type="ECO:0000256" key="13">
    <source>
        <dbReference type="ARBA" id="ARBA00031213"/>
    </source>
</evidence>
<keyword evidence="16" id="KW-0812">Transmembrane</keyword>
<evidence type="ECO:0000256" key="12">
    <source>
        <dbReference type="ARBA" id="ARBA00023014"/>
    </source>
</evidence>
<proteinExistence type="inferred from homology"/>
<evidence type="ECO:0000256" key="7">
    <source>
        <dbReference type="ARBA" id="ARBA00022679"/>
    </source>
</evidence>
<comment type="cofactor">
    <cofactor evidence="1">
        <name>[4Fe-4S] cluster</name>
        <dbReference type="ChEBI" id="CHEBI:49883"/>
    </cofactor>
</comment>
<evidence type="ECO:0000256" key="10">
    <source>
        <dbReference type="ARBA" id="ARBA00022723"/>
    </source>
</evidence>
<dbReference type="InterPro" id="IPR006466">
    <property type="entry name" value="MiaB-like_arc_euk"/>
</dbReference>
<evidence type="ECO:0000256" key="3">
    <source>
        <dbReference type="ARBA" id="ARBA00008616"/>
    </source>
</evidence>
<dbReference type="InterPro" id="IPR020612">
    <property type="entry name" value="Methylthiotransferase_CS"/>
</dbReference>
<reference evidence="20" key="1">
    <citation type="submission" date="2025-08" db="UniProtKB">
        <authorList>
            <consortium name="RefSeq"/>
        </authorList>
    </citation>
    <scope>IDENTIFICATION</scope>
</reference>
<dbReference type="EC" id="2.8.4.5" evidence="4"/>
<evidence type="ECO:0000259" key="17">
    <source>
        <dbReference type="PROSITE" id="PS51449"/>
    </source>
</evidence>
<keyword evidence="7" id="KW-0808">Transferase</keyword>
<dbReference type="InterPro" id="IPR023404">
    <property type="entry name" value="rSAM_horseshoe"/>
</dbReference>
<dbReference type="Gene3D" id="3.80.30.20">
    <property type="entry name" value="tm_1862 like domain"/>
    <property type="match status" value="1"/>
</dbReference>
<feature type="domain" description="Radical SAM core" evidence="18">
    <location>
        <begin position="417"/>
        <end position="648"/>
    </location>
</feature>
<dbReference type="InterPro" id="IPR038135">
    <property type="entry name" value="Methylthiotransferase_N_sf"/>
</dbReference>
<dbReference type="InterPro" id="IPR013848">
    <property type="entry name" value="Methylthiotransferase_N"/>
</dbReference>
<evidence type="ECO:0000256" key="16">
    <source>
        <dbReference type="SAM" id="Phobius"/>
    </source>
</evidence>
<dbReference type="PROSITE" id="PS01278">
    <property type="entry name" value="MTTASE_RADICAL"/>
    <property type="match status" value="1"/>
</dbReference>
<keyword evidence="9" id="KW-0819">tRNA processing</keyword>
<keyword evidence="8" id="KW-0949">S-adenosyl-L-methionine</keyword>